<sequence>MEGMRLICTLKADLSALAGGLQVKNGPRGKRFYRVDYDVCIYFGGTQLGAKLQWKEKGVLREGPVTVMPDVY</sequence>
<protein>
    <submittedName>
        <fullName evidence="1">Uncharacterized protein</fullName>
    </submittedName>
</protein>
<gene>
    <name evidence="1" type="ORF">M408DRAFT_31280</name>
</gene>
<organism evidence="1 2">
    <name type="scientific">Serendipita vermifera MAFF 305830</name>
    <dbReference type="NCBI Taxonomy" id="933852"/>
    <lineage>
        <taxon>Eukaryota</taxon>
        <taxon>Fungi</taxon>
        <taxon>Dikarya</taxon>
        <taxon>Basidiomycota</taxon>
        <taxon>Agaricomycotina</taxon>
        <taxon>Agaricomycetes</taxon>
        <taxon>Sebacinales</taxon>
        <taxon>Serendipitaceae</taxon>
        <taxon>Serendipita</taxon>
    </lineage>
</organism>
<reference evidence="1 2" key="1">
    <citation type="submission" date="2014-04" db="EMBL/GenBank/DDBJ databases">
        <authorList>
            <consortium name="DOE Joint Genome Institute"/>
            <person name="Kuo A."/>
            <person name="Zuccaro A."/>
            <person name="Kohler A."/>
            <person name="Nagy L.G."/>
            <person name="Floudas D."/>
            <person name="Copeland A."/>
            <person name="Barry K.W."/>
            <person name="Cichocki N."/>
            <person name="Veneault-Fourrey C."/>
            <person name="LaButti K."/>
            <person name="Lindquist E.A."/>
            <person name="Lipzen A."/>
            <person name="Lundell T."/>
            <person name="Morin E."/>
            <person name="Murat C."/>
            <person name="Sun H."/>
            <person name="Tunlid A."/>
            <person name="Henrissat B."/>
            <person name="Grigoriev I.V."/>
            <person name="Hibbett D.S."/>
            <person name="Martin F."/>
            <person name="Nordberg H.P."/>
            <person name="Cantor M.N."/>
            <person name="Hua S.X."/>
        </authorList>
    </citation>
    <scope>NUCLEOTIDE SEQUENCE [LARGE SCALE GENOMIC DNA]</scope>
    <source>
        <strain evidence="1 2">MAFF 305830</strain>
    </source>
</reference>
<proteinExistence type="predicted"/>
<dbReference type="EMBL" id="KN824759">
    <property type="protein sequence ID" value="KIM19377.1"/>
    <property type="molecule type" value="Genomic_DNA"/>
</dbReference>
<dbReference type="AlphaFoldDB" id="A0A0C2WNY0"/>
<dbReference type="OrthoDB" id="3049336at2759"/>
<name>A0A0C2WNY0_SERVB</name>
<keyword evidence="2" id="KW-1185">Reference proteome</keyword>
<evidence type="ECO:0000313" key="1">
    <source>
        <dbReference type="EMBL" id="KIM19377.1"/>
    </source>
</evidence>
<dbReference type="STRING" id="933852.A0A0C2WNY0"/>
<accession>A0A0C2WNY0</accession>
<reference evidence="2" key="2">
    <citation type="submission" date="2015-01" db="EMBL/GenBank/DDBJ databases">
        <title>Evolutionary Origins and Diversification of the Mycorrhizal Mutualists.</title>
        <authorList>
            <consortium name="DOE Joint Genome Institute"/>
            <consortium name="Mycorrhizal Genomics Consortium"/>
            <person name="Kohler A."/>
            <person name="Kuo A."/>
            <person name="Nagy L.G."/>
            <person name="Floudas D."/>
            <person name="Copeland A."/>
            <person name="Barry K.W."/>
            <person name="Cichocki N."/>
            <person name="Veneault-Fourrey C."/>
            <person name="LaButti K."/>
            <person name="Lindquist E.A."/>
            <person name="Lipzen A."/>
            <person name="Lundell T."/>
            <person name="Morin E."/>
            <person name="Murat C."/>
            <person name="Riley R."/>
            <person name="Ohm R."/>
            <person name="Sun H."/>
            <person name="Tunlid A."/>
            <person name="Henrissat B."/>
            <person name="Grigoriev I.V."/>
            <person name="Hibbett D.S."/>
            <person name="Martin F."/>
        </authorList>
    </citation>
    <scope>NUCLEOTIDE SEQUENCE [LARGE SCALE GENOMIC DNA]</scope>
    <source>
        <strain evidence="2">MAFF 305830</strain>
    </source>
</reference>
<dbReference type="Proteomes" id="UP000054097">
    <property type="component" value="Unassembled WGS sequence"/>
</dbReference>
<dbReference type="HOGENOM" id="CLU_2723796_0_0_1"/>
<evidence type="ECO:0000313" key="2">
    <source>
        <dbReference type="Proteomes" id="UP000054097"/>
    </source>
</evidence>